<dbReference type="GO" id="GO:0003700">
    <property type="term" value="F:DNA-binding transcription factor activity"/>
    <property type="evidence" value="ECO:0007669"/>
    <property type="project" value="TreeGrafter"/>
</dbReference>
<dbReference type="Gene3D" id="1.10.10.60">
    <property type="entry name" value="Homeodomain-like"/>
    <property type="match status" value="1"/>
</dbReference>
<dbReference type="OrthoDB" id="9812484at2"/>
<feature type="DNA-binding region" description="H-T-H motif" evidence="2">
    <location>
        <begin position="26"/>
        <end position="45"/>
    </location>
</feature>
<evidence type="ECO:0000256" key="2">
    <source>
        <dbReference type="PROSITE-ProRule" id="PRU00335"/>
    </source>
</evidence>
<evidence type="ECO:0000313" key="4">
    <source>
        <dbReference type="EMBL" id="EFI36314.1"/>
    </source>
</evidence>
<dbReference type="InterPro" id="IPR001647">
    <property type="entry name" value="HTH_TetR"/>
</dbReference>
<dbReference type="PROSITE" id="PS50977">
    <property type="entry name" value="HTH_TETR_2"/>
    <property type="match status" value="1"/>
</dbReference>
<comment type="caution">
    <text evidence="4">The sequence shown here is derived from an EMBL/GenBank/DDBJ whole genome shotgun (WGS) entry which is preliminary data.</text>
</comment>
<dbReference type="AlphaFoldDB" id="D6SKB1"/>
<dbReference type="PROSITE" id="PS01081">
    <property type="entry name" value="HTH_TETR_1"/>
    <property type="match status" value="1"/>
</dbReference>
<sequence length="195" mass="22472">MAKNKKKKILEAAADLFASHGFDNTTTMQIAKGASVTEPLLYYHFKGKEDIFSTIIEEVFQKYSELLSELPKDTETEFEKIANLIRLHSRIAEDHPQSARLFLSNCPSKLMHEQHTCRDILEKQQQMVSSYIQDCLEAGNAKKEFDAHPVEHMTLILLCLFNEFMRMKTTSEKRYQPDMQATIELCRRALVGSHS</sequence>
<dbReference type="PANTHER" id="PTHR30055:SF226">
    <property type="entry name" value="HTH-TYPE TRANSCRIPTIONAL REGULATOR PKSA"/>
    <property type="match status" value="1"/>
</dbReference>
<evidence type="ECO:0000259" key="3">
    <source>
        <dbReference type="PROSITE" id="PS50977"/>
    </source>
</evidence>
<name>D6SKB1_9BACT</name>
<dbReference type="Gene3D" id="1.10.357.10">
    <property type="entry name" value="Tetracycline Repressor, domain 2"/>
    <property type="match status" value="1"/>
</dbReference>
<evidence type="ECO:0000313" key="5">
    <source>
        <dbReference type="Proteomes" id="UP000005496"/>
    </source>
</evidence>
<dbReference type="PRINTS" id="PR00455">
    <property type="entry name" value="HTHTETR"/>
</dbReference>
<dbReference type="GO" id="GO:0000976">
    <property type="term" value="F:transcription cis-regulatory region binding"/>
    <property type="evidence" value="ECO:0007669"/>
    <property type="project" value="TreeGrafter"/>
</dbReference>
<accession>D6SKB1</accession>
<dbReference type="InterPro" id="IPR009057">
    <property type="entry name" value="Homeodomain-like_sf"/>
</dbReference>
<proteinExistence type="predicted"/>
<reference evidence="4" key="1">
    <citation type="submission" date="2010-05" db="EMBL/GenBank/DDBJ databases">
        <title>The draft genome of Desulfonatronospira thiodismutans ASO3-1.</title>
        <authorList>
            <consortium name="US DOE Joint Genome Institute (JGI-PGF)"/>
            <person name="Lucas S."/>
            <person name="Copeland A."/>
            <person name="Lapidus A."/>
            <person name="Cheng J.-F."/>
            <person name="Bruce D."/>
            <person name="Goodwin L."/>
            <person name="Pitluck S."/>
            <person name="Chertkov O."/>
            <person name="Brettin T."/>
            <person name="Detter J.C."/>
            <person name="Han C."/>
            <person name="Land M.L."/>
            <person name="Hauser L."/>
            <person name="Kyrpides N."/>
            <person name="Mikhailova N."/>
            <person name="Muyzer G."/>
            <person name="Woyke T."/>
        </authorList>
    </citation>
    <scope>NUCLEOTIDE SEQUENCE [LARGE SCALE GENOMIC DNA]</scope>
    <source>
        <strain evidence="4">ASO3-1</strain>
    </source>
</reference>
<dbReference type="InterPro" id="IPR023772">
    <property type="entry name" value="DNA-bd_HTH_TetR-type_CS"/>
</dbReference>
<dbReference type="PANTHER" id="PTHR30055">
    <property type="entry name" value="HTH-TYPE TRANSCRIPTIONAL REGULATOR RUTR"/>
    <property type="match status" value="1"/>
</dbReference>
<keyword evidence="1 2" id="KW-0238">DNA-binding</keyword>
<dbReference type="InterPro" id="IPR036271">
    <property type="entry name" value="Tet_transcr_reg_TetR-rel_C_sf"/>
</dbReference>
<evidence type="ECO:0000256" key="1">
    <source>
        <dbReference type="ARBA" id="ARBA00023125"/>
    </source>
</evidence>
<dbReference type="SUPFAM" id="SSF46689">
    <property type="entry name" value="Homeodomain-like"/>
    <property type="match status" value="1"/>
</dbReference>
<dbReference type="RefSeq" id="WP_008869433.1">
    <property type="nucleotide sequence ID" value="NZ_ACJN02000001.1"/>
</dbReference>
<dbReference type="EMBL" id="ACJN02000001">
    <property type="protein sequence ID" value="EFI36314.1"/>
    <property type="molecule type" value="Genomic_DNA"/>
</dbReference>
<organism evidence="4 5">
    <name type="scientific">Desulfonatronospira thiodismutans ASO3-1</name>
    <dbReference type="NCBI Taxonomy" id="555779"/>
    <lineage>
        <taxon>Bacteria</taxon>
        <taxon>Pseudomonadati</taxon>
        <taxon>Thermodesulfobacteriota</taxon>
        <taxon>Desulfovibrionia</taxon>
        <taxon>Desulfovibrionales</taxon>
        <taxon>Desulfonatronovibrionaceae</taxon>
        <taxon>Desulfonatronospira</taxon>
    </lineage>
</organism>
<gene>
    <name evidence="4" type="ORF">Dthio_PD3778</name>
</gene>
<dbReference type="Proteomes" id="UP000005496">
    <property type="component" value="Unassembled WGS sequence"/>
</dbReference>
<dbReference type="Pfam" id="PF00440">
    <property type="entry name" value="TetR_N"/>
    <property type="match status" value="1"/>
</dbReference>
<feature type="domain" description="HTH tetR-type" evidence="3">
    <location>
        <begin position="3"/>
        <end position="63"/>
    </location>
</feature>
<dbReference type="eggNOG" id="COG1309">
    <property type="taxonomic scope" value="Bacteria"/>
</dbReference>
<dbReference type="SUPFAM" id="SSF48498">
    <property type="entry name" value="Tetracyclin repressor-like, C-terminal domain"/>
    <property type="match status" value="1"/>
</dbReference>
<keyword evidence="5" id="KW-1185">Reference proteome</keyword>
<dbReference type="InterPro" id="IPR050109">
    <property type="entry name" value="HTH-type_TetR-like_transc_reg"/>
</dbReference>
<protein>
    <submittedName>
        <fullName evidence="4">Transcriptional regulator, TetR family</fullName>
    </submittedName>
</protein>